<dbReference type="Proteomes" id="UP001183176">
    <property type="component" value="Unassembled WGS sequence"/>
</dbReference>
<reference evidence="3" key="1">
    <citation type="submission" date="2023-07" db="EMBL/GenBank/DDBJ databases">
        <title>30 novel species of actinomycetes from the DSMZ collection.</title>
        <authorList>
            <person name="Nouioui I."/>
        </authorList>
    </citation>
    <scope>NUCLEOTIDE SEQUENCE [LARGE SCALE GENOMIC DNA]</scope>
    <source>
        <strain evidence="3">DSM 44399</strain>
    </source>
</reference>
<dbReference type="EMBL" id="JAVREH010000018">
    <property type="protein sequence ID" value="MDT0262460.1"/>
    <property type="molecule type" value="Genomic_DNA"/>
</dbReference>
<protein>
    <submittedName>
        <fullName evidence="2">Uncharacterized protein</fullName>
    </submittedName>
</protein>
<sequence>MTEQTEQSTPRPAAVPVDFTAVLAAMQDQIDDLTSVVEAHARRLDELDGQAKARKV</sequence>
<accession>A0ABU2JBV0</accession>
<keyword evidence="3" id="KW-1185">Reference proteome</keyword>
<keyword evidence="1" id="KW-0175">Coiled coil</keyword>
<name>A0ABU2JBV0_9ACTN</name>
<comment type="caution">
    <text evidence="2">The sequence shown here is derived from an EMBL/GenBank/DDBJ whole genome shotgun (WGS) entry which is preliminary data.</text>
</comment>
<dbReference type="RefSeq" id="WP_311423609.1">
    <property type="nucleotide sequence ID" value="NZ_JAVREH010000018.1"/>
</dbReference>
<evidence type="ECO:0000256" key="1">
    <source>
        <dbReference type="SAM" id="Coils"/>
    </source>
</evidence>
<evidence type="ECO:0000313" key="3">
    <source>
        <dbReference type="Proteomes" id="UP001183176"/>
    </source>
</evidence>
<proteinExistence type="predicted"/>
<gene>
    <name evidence="2" type="ORF">RM423_13765</name>
</gene>
<organism evidence="2 3">
    <name type="scientific">Jatrophihabitans lederbergiae</name>
    <dbReference type="NCBI Taxonomy" id="3075547"/>
    <lineage>
        <taxon>Bacteria</taxon>
        <taxon>Bacillati</taxon>
        <taxon>Actinomycetota</taxon>
        <taxon>Actinomycetes</taxon>
        <taxon>Jatrophihabitantales</taxon>
        <taxon>Jatrophihabitantaceae</taxon>
        <taxon>Jatrophihabitans</taxon>
    </lineage>
</organism>
<feature type="coiled-coil region" evidence="1">
    <location>
        <begin position="23"/>
        <end position="50"/>
    </location>
</feature>
<evidence type="ECO:0000313" key="2">
    <source>
        <dbReference type="EMBL" id="MDT0262460.1"/>
    </source>
</evidence>